<feature type="domain" description="PDZ" evidence="10">
    <location>
        <begin position="429"/>
        <end position="481"/>
    </location>
</feature>
<accession>A0A918VP47</accession>
<feature type="binding site" evidence="8">
    <location>
        <position position="153"/>
    </location>
    <ligand>
        <name>substrate</name>
    </ligand>
</feature>
<keyword evidence="6" id="KW-0720">Serine protease</keyword>
<reference evidence="11" key="2">
    <citation type="submission" date="2020-09" db="EMBL/GenBank/DDBJ databases">
        <authorList>
            <person name="Sun Q."/>
            <person name="Kim S."/>
        </authorList>
    </citation>
    <scope>NUCLEOTIDE SEQUENCE</scope>
    <source>
        <strain evidence="11">KCTC 32437</strain>
    </source>
</reference>
<gene>
    <name evidence="11" type="ORF">GCM10007989_04070</name>
</gene>
<keyword evidence="2 11" id="KW-0645">Protease</keyword>
<organism evidence="11 12">
    <name type="scientific">Devosia pacifica</name>
    <dbReference type="NCBI Taxonomy" id="1335967"/>
    <lineage>
        <taxon>Bacteria</taxon>
        <taxon>Pseudomonadati</taxon>
        <taxon>Pseudomonadota</taxon>
        <taxon>Alphaproteobacteria</taxon>
        <taxon>Hyphomicrobiales</taxon>
        <taxon>Devosiaceae</taxon>
        <taxon>Devosia</taxon>
    </lineage>
</organism>
<dbReference type="AlphaFoldDB" id="A0A918VP47"/>
<dbReference type="GO" id="GO:0004252">
    <property type="term" value="F:serine-type endopeptidase activity"/>
    <property type="evidence" value="ECO:0007669"/>
    <property type="project" value="InterPro"/>
</dbReference>
<evidence type="ECO:0000256" key="9">
    <source>
        <dbReference type="SAM" id="Phobius"/>
    </source>
</evidence>
<keyword evidence="12" id="KW-1185">Reference proteome</keyword>
<dbReference type="RefSeq" id="WP_244639877.1">
    <property type="nucleotide sequence ID" value="NZ_BMZE01000001.1"/>
</dbReference>
<keyword evidence="4" id="KW-0677">Repeat</keyword>
<evidence type="ECO:0000256" key="4">
    <source>
        <dbReference type="ARBA" id="ARBA00022737"/>
    </source>
</evidence>
<keyword evidence="9" id="KW-1133">Transmembrane helix</keyword>
<comment type="caution">
    <text evidence="11">The sequence shown here is derived from an EMBL/GenBank/DDBJ whole genome shotgun (WGS) entry which is preliminary data.</text>
</comment>
<evidence type="ECO:0000313" key="11">
    <source>
        <dbReference type="EMBL" id="GHA12735.1"/>
    </source>
</evidence>
<dbReference type="NCBIfam" id="TIGR02037">
    <property type="entry name" value="degP_htrA_DO"/>
    <property type="match status" value="1"/>
</dbReference>
<dbReference type="SMART" id="SM00228">
    <property type="entry name" value="PDZ"/>
    <property type="match status" value="2"/>
</dbReference>
<dbReference type="CDD" id="cd10839">
    <property type="entry name" value="cpPDZ1_DegP-like"/>
    <property type="match status" value="1"/>
</dbReference>
<keyword evidence="9" id="KW-0472">Membrane</keyword>
<feature type="binding site" evidence="8">
    <location>
        <position position="183"/>
    </location>
    <ligand>
        <name>substrate</name>
    </ligand>
</feature>
<dbReference type="PROSITE" id="PS50106">
    <property type="entry name" value="PDZ"/>
    <property type="match status" value="2"/>
</dbReference>
<keyword evidence="9" id="KW-0812">Transmembrane</keyword>
<evidence type="ECO:0000259" key="10">
    <source>
        <dbReference type="PROSITE" id="PS50106"/>
    </source>
</evidence>
<feature type="active site" description="Charge relay system" evidence="7">
    <location>
        <position position="153"/>
    </location>
</feature>
<feature type="binding site" evidence="8">
    <location>
        <begin position="258"/>
        <end position="260"/>
    </location>
    <ligand>
        <name>substrate</name>
    </ligand>
</feature>
<dbReference type="InterPro" id="IPR036034">
    <property type="entry name" value="PDZ_sf"/>
</dbReference>
<name>A0A918VP47_9HYPH</name>
<feature type="active site" description="Charge relay system" evidence="7">
    <location>
        <position position="183"/>
    </location>
</feature>
<dbReference type="GO" id="GO:0006508">
    <property type="term" value="P:proteolysis"/>
    <property type="evidence" value="ECO:0007669"/>
    <property type="project" value="UniProtKB-KW"/>
</dbReference>
<evidence type="ECO:0000256" key="2">
    <source>
        <dbReference type="ARBA" id="ARBA00022670"/>
    </source>
</evidence>
<reference evidence="11" key="1">
    <citation type="journal article" date="2014" name="Int. J. Syst. Evol. Microbiol.">
        <title>Complete genome sequence of Corynebacterium casei LMG S-19264T (=DSM 44701T), isolated from a smear-ripened cheese.</title>
        <authorList>
            <consortium name="US DOE Joint Genome Institute (JGI-PGF)"/>
            <person name="Walter F."/>
            <person name="Albersmeier A."/>
            <person name="Kalinowski J."/>
            <person name="Ruckert C."/>
        </authorList>
    </citation>
    <scope>NUCLEOTIDE SEQUENCE</scope>
    <source>
        <strain evidence="11">KCTC 32437</strain>
    </source>
</reference>
<keyword evidence="3" id="KW-0732">Signal</keyword>
<dbReference type="InterPro" id="IPR001478">
    <property type="entry name" value="PDZ"/>
</dbReference>
<dbReference type="Pfam" id="PF13365">
    <property type="entry name" value="Trypsin_2"/>
    <property type="match status" value="1"/>
</dbReference>
<keyword evidence="5" id="KW-0378">Hydrolase</keyword>
<evidence type="ECO:0000256" key="7">
    <source>
        <dbReference type="PIRSR" id="PIRSR611782-1"/>
    </source>
</evidence>
<sequence length="513" mass="53003">MASSRTVLGIVGGVGVILLAGWFALDEHDSVNPVFNQPSEAPSVVEPAVVGTEAPVSQMIAEAPAPEITRAVPSSQDQVRLSFAPVVSAVAPAVVNVYATRVEQRSASPFANDPFFQRFFGGRTPYQSRPQTSQSLGSGVIIDPSGLILTNSHVVSGATDIRIALTDRRELGVELVLDDPETDLAVLRLSEPETEPLPSLGFADSDTLEVGDLVLAIGNPFGVGQTVTSGIVSALARTGVEASDYEFFIQTDAAINPGNSGGALVDLDGNLVGINTAIFSRSGGSVGIGFAIPSNMARVVADAGSRGGDIVRPWLGARLQPVTPELAESLQLSSPSGALVNEVAPTGPAMQAGLQTGDVITAIDGVPVTTPATLNFRLATMPLGTEAELSVVRRGETVSLNLPVEAPSGGTDVSATTIEGNTRFAGATAETLQPALAEQYGLSYEASGVVITDVAASSPASAMGLATGDVILTLNGIEIENAETFSQLASQRQRVWEIVLQRNGRVIRTRVSG</sequence>
<protein>
    <submittedName>
        <fullName evidence="11">Serine protease</fullName>
    </submittedName>
</protein>
<dbReference type="InterPro" id="IPR011782">
    <property type="entry name" value="Pept_S1C_Do"/>
</dbReference>
<comment type="similarity">
    <text evidence="1">Belongs to the peptidase S1C family.</text>
</comment>
<dbReference type="EMBL" id="BMZE01000001">
    <property type="protein sequence ID" value="GHA12735.1"/>
    <property type="molecule type" value="Genomic_DNA"/>
</dbReference>
<dbReference type="PANTHER" id="PTHR22939:SF129">
    <property type="entry name" value="SERINE PROTEASE HTRA2, MITOCHONDRIAL"/>
    <property type="match status" value="1"/>
</dbReference>
<evidence type="ECO:0000313" key="12">
    <source>
        <dbReference type="Proteomes" id="UP000646579"/>
    </source>
</evidence>
<dbReference type="Gene3D" id="2.30.42.10">
    <property type="match status" value="2"/>
</dbReference>
<dbReference type="Gene3D" id="2.40.10.120">
    <property type="match status" value="1"/>
</dbReference>
<dbReference type="PANTHER" id="PTHR22939">
    <property type="entry name" value="SERINE PROTEASE FAMILY S1C HTRA-RELATED"/>
    <property type="match status" value="1"/>
</dbReference>
<dbReference type="SUPFAM" id="SSF50494">
    <property type="entry name" value="Trypsin-like serine proteases"/>
    <property type="match status" value="1"/>
</dbReference>
<dbReference type="Pfam" id="PF13180">
    <property type="entry name" value="PDZ_2"/>
    <property type="match status" value="2"/>
</dbReference>
<feature type="domain" description="PDZ" evidence="10">
    <location>
        <begin position="298"/>
        <end position="395"/>
    </location>
</feature>
<dbReference type="InterPro" id="IPR001940">
    <property type="entry name" value="Peptidase_S1C"/>
</dbReference>
<feature type="active site" description="Charge relay system" evidence="7">
    <location>
        <position position="260"/>
    </location>
</feature>
<evidence type="ECO:0000256" key="6">
    <source>
        <dbReference type="ARBA" id="ARBA00022825"/>
    </source>
</evidence>
<evidence type="ECO:0000256" key="1">
    <source>
        <dbReference type="ARBA" id="ARBA00010541"/>
    </source>
</evidence>
<dbReference type="SUPFAM" id="SSF50156">
    <property type="entry name" value="PDZ domain-like"/>
    <property type="match status" value="2"/>
</dbReference>
<feature type="transmembrane region" description="Helical" evidence="9">
    <location>
        <begin position="7"/>
        <end position="25"/>
    </location>
</feature>
<dbReference type="PRINTS" id="PR00834">
    <property type="entry name" value="PROTEASES2C"/>
</dbReference>
<proteinExistence type="inferred from homology"/>
<evidence type="ECO:0000256" key="3">
    <source>
        <dbReference type="ARBA" id="ARBA00022729"/>
    </source>
</evidence>
<dbReference type="InterPro" id="IPR009003">
    <property type="entry name" value="Peptidase_S1_PA"/>
</dbReference>
<evidence type="ECO:0000256" key="5">
    <source>
        <dbReference type="ARBA" id="ARBA00022801"/>
    </source>
</evidence>
<dbReference type="Proteomes" id="UP000646579">
    <property type="component" value="Unassembled WGS sequence"/>
</dbReference>
<evidence type="ECO:0000256" key="8">
    <source>
        <dbReference type="PIRSR" id="PIRSR611782-2"/>
    </source>
</evidence>